<keyword evidence="5" id="KW-1185">Reference proteome</keyword>
<sequence>MPRISTSTPNTSGYVDSDADDSLVSPNSPSSVFSQEDKFLTGVTAPIIRFINATLCEEGKSYPNSQLWVDAESGVILKSSIDTEFSDDQEPSPEEVTTIDLNGDILSPGFIDAQLNGAFGMDFCDVNYGDGSIKAFEEGVAYIGRQLFKTGVTSYCPTLPSTYPHVYQKVLPSLKPKRISTAAESLGYHLEGPFLSPKKPGCHPRDAIVTAPKHFQSFEEIYGADNIDGAAIITLAAEQEGVMESIPDLTKRGITVSLGHSVLDYDGGCKAVNLGAKMITHVYNAMTQPHHREPGLFGLLGAPNKDLPDSSCQLTKPYYGIIVDGVHVHRSGVAVAYHAHPEGCCLVTDAMFPMGLPSGTYTWGEQTIVKDDLLLFLNGTNTIAGSGVELDTCLRNLMAWAEIPIETALKTVTTHPARVLGVENKKGTLRAKADADLTILDAAGNIKHVYKLGQCVYRAADKK</sequence>
<dbReference type="GeneID" id="30036109"/>
<dbReference type="PANTHER" id="PTHR11113">
    <property type="entry name" value="N-ACETYLGLUCOSAMINE-6-PHOSPHATE DEACETYLASE"/>
    <property type="match status" value="1"/>
</dbReference>
<gene>
    <name evidence="4" type="ORF">AWJ20_4022</name>
</gene>
<evidence type="ECO:0000256" key="1">
    <source>
        <dbReference type="ARBA" id="ARBA00022801"/>
    </source>
</evidence>
<dbReference type="InterPro" id="IPR032466">
    <property type="entry name" value="Metal_Hydrolase"/>
</dbReference>
<dbReference type="KEGG" id="slb:AWJ20_4022"/>
<dbReference type="Pfam" id="PF01979">
    <property type="entry name" value="Amidohydro_1"/>
    <property type="match status" value="1"/>
</dbReference>
<dbReference type="Gene3D" id="3.20.20.140">
    <property type="entry name" value="Metal-dependent hydrolases"/>
    <property type="match status" value="1"/>
</dbReference>
<evidence type="ECO:0000259" key="3">
    <source>
        <dbReference type="Pfam" id="PF01979"/>
    </source>
</evidence>
<dbReference type="Proteomes" id="UP000189580">
    <property type="component" value="Chromosome c"/>
</dbReference>
<dbReference type="OrthoDB" id="10264777at2759"/>
<feature type="domain" description="Amidohydrolase-related" evidence="3">
    <location>
        <begin position="105"/>
        <end position="455"/>
    </location>
</feature>
<dbReference type="EMBL" id="CP014500">
    <property type="protein sequence ID" value="ANB11220.1"/>
    <property type="molecule type" value="Genomic_DNA"/>
</dbReference>
<organism evidence="4 5">
    <name type="scientific">Sugiyamaella lignohabitans</name>
    <dbReference type="NCBI Taxonomy" id="796027"/>
    <lineage>
        <taxon>Eukaryota</taxon>
        <taxon>Fungi</taxon>
        <taxon>Dikarya</taxon>
        <taxon>Ascomycota</taxon>
        <taxon>Saccharomycotina</taxon>
        <taxon>Dipodascomycetes</taxon>
        <taxon>Dipodascales</taxon>
        <taxon>Trichomonascaceae</taxon>
        <taxon>Sugiyamaella</taxon>
    </lineage>
</organism>
<proteinExistence type="predicted"/>
<dbReference type="SUPFAM" id="SSF51338">
    <property type="entry name" value="Composite domain of metallo-dependent hydrolases"/>
    <property type="match status" value="1"/>
</dbReference>
<keyword evidence="1" id="KW-0378">Hydrolase</keyword>
<protein>
    <recommendedName>
        <fullName evidence="3">Amidohydrolase-related domain-containing protein</fullName>
    </recommendedName>
</protein>
<feature type="region of interest" description="Disordered" evidence="2">
    <location>
        <begin position="1"/>
        <end position="32"/>
    </location>
</feature>
<dbReference type="AlphaFoldDB" id="A0A167C4X1"/>
<dbReference type="InterPro" id="IPR006680">
    <property type="entry name" value="Amidohydro-rel"/>
</dbReference>
<feature type="compositionally biased region" description="Polar residues" evidence="2">
    <location>
        <begin position="1"/>
        <end position="14"/>
    </location>
</feature>
<dbReference type="PANTHER" id="PTHR11113:SF14">
    <property type="entry name" value="N-ACETYLGLUCOSAMINE-6-PHOSPHATE DEACETYLASE"/>
    <property type="match status" value="1"/>
</dbReference>
<dbReference type="Gene3D" id="2.30.40.10">
    <property type="entry name" value="Urease, subunit C, domain 1"/>
    <property type="match status" value="1"/>
</dbReference>
<dbReference type="InterPro" id="IPR011059">
    <property type="entry name" value="Metal-dep_hydrolase_composite"/>
</dbReference>
<evidence type="ECO:0000256" key="2">
    <source>
        <dbReference type="SAM" id="MobiDB-lite"/>
    </source>
</evidence>
<dbReference type="GO" id="GO:0008448">
    <property type="term" value="F:N-acetylglucosamine-6-phosphate deacetylase activity"/>
    <property type="evidence" value="ECO:0007669"/>
    <property type="project" value="TreeGrafter"/>
</dbReference>
<dbReference type="GO" id="GO:0006046">
    <property type="term" value="P:N-acetylglucosamine catabolic process"/>
    <property type="evidence" value="ECO:0007669"/>
    <property type="project" value="TreeGrafter"/>
</dbReference>
<name>A0A167C4X1_9ASCO</name>
<evidence type="ECO:0000313" key="4">
    <source>
        <dbReference type="EMBL" id="ANB11220.1"/>
    </source>
</evidence>
<dbReference type="SUPFAM" id="SSF51556">
    <property type="entry name" value="Metallo-dependent hydrolases"/>
    <property type="match status" value="1"/>
</dbReference>
<dbReference type="RefSeq" id="XP_018733697.1">
    <property type="nucleotide sequence ID" value="XM_018881071.1"/>
</dbReference>
<accession>A0A167C4X1</accession>
<reference evidence="4 5" key="1">
    <citation type="submission" date="2016-02" db="EMBL/GenBank/DDBJ databases">
        <title>Complete genome sequence and transcriptome regulation of the pentose utilising yeast Sugiyamaella lignohabitans.</title>
        <authorList>
            <person name="Bellasio M."/>
            <person name="Peymann A."/>
            <person name="Valli M."/>
            <person name="Sipitzky M."/>
            <person name="Graf A."/>
            <person name="Sauer M."/>
            <person name="Marx H."/>
            <person name="Mattanovich D."/>
        </authorList>
    </citation>
    <scope>NUCLEOTIDE SEQUENCE [LARGE SCALE GENOMIC DNA]</scope>
    <source>
        <strain evidence="4 5">CBS 10342</strain>
    </source>
</reference>
<evidence type="ECO:0000313" key="5">
    <source>
        <dbReference type="Proteomes" id="UP000189580"/>
    </source>
</evidence>